<evidence type="ECO:0000256" key="6">
    <source>
        <dbReference type="ARBA" id="ARBA00035136"/>
    </source>
</evidence>
<evidence type="ECO:0000256" key="2">
    <source>
        <dbReference type="ARBA" id="ARBA00022730"/>
    </source>
</evidence>
<dbReference type="GO" id="GO:0019843">
    <property type="term" value="F:rRNA binding"/>
    <property type="evidence" value="ECO:0007669"/>
    <property type="project" value="UniProtKB-UniRule"/>
</dbReference>
<dbReference type="NCBIfam" id="TIGR00029">
    <property type="entry name" value="S20"/>
    <property type="match status" value="1"/>
</dbReference>
<sequence length="90" mass="10255">MANHQATKKDVRKSRKRRLHNRYYAKTTRNAVRALRALTDAEQVKGKLPTVISMIDKLAKRGVIHKNKASNLKSKLMKKAHQLSAEKAHA</sequence>
<accession>A0A1I7NGL3</accession>
<proteinExistence type="inferred from homology"/>
<evidence type="ECO:0000256" key="4">
    <source>
        <dbReference type="ARBA" id="ARBA00022980"/>
    </source>
</evidence>
<dbReference type="Gene3D" id="1.20.58.110">
    <property type="entry name" value="Ribosomal protein S20"/>
    <property type="match status" value="1"/>
</dbReference>
<dbReference type="GO" id="GO:1990904">
    <property type="term" value="C:ribonucleoprotein complex"/>
    <property type="evidence" value="ECO:0007669"/>
    <property type="project" value="UniProtKB-KW"/>
</dbReference>
<dbReference type="SUPFAM" id="SSF46992">
    <property type="entry name" value="Ribosomal protein S20"/>
    <property type="match status" value="1"/>
</dbReference>
<dbReference type="OrthoDB" id="9808392at2"/>
<protein>
    <recommendedName>
        <fullName evidence="6 7">Small ribosomal subunit protein bS20</fullName>
    </recommendedName>
</protein>
<organism evidence="8 9">
    <name type="scientific">Thermoflavifilum thermophilum</name>
    <dbReference type="NCBI Taxonomy" id="1393122"/>
    <lineage>
        <taxon>Bacteria</taxon>
        <taxon>Pseudomonadati</taxon>
        <taxon>Bacteroidota</taxon>
        <taxon>Chitinophagia</taxon>
        <taxon>Chitinophagales</taxon>
        <taxon>Chitinophagaceae</taxon>
        <taxon>Thermoflavifilum</taxon>
    </lineage>
</organism>
<comment type="function">
    <text evidence="1 7">Binds directly to 16S ribosomal RNA.</text>
</comment>
<keyword evidence="9" id="KW-1185">Reference proteome</keyword>
<name>A0A1I7NGL3_9BACT</name>
<dbReference type="InterPro" id="IPR002583">
    <property type="entry name" value="Ribosomal_bS20"/>
</dbReference>
<dbReference type="GO" id="GO:0003735">
    <property type="term" value="F:structural constituent of ribosome"/>
    <property type="evidence" value="ECO:0007669"/>
    <property type="project" value="InterPro"/>
</dbReference>
<evidence type="ECO:0000313" key="9">
    <source>
        <dbReference type="Proteomes" id="UP000199537"/>
    </source>
</evidence>
<keyword evidence="5 7" id="KW-0687">Ribonucleoprotein</keyword>
<dbReference type="InterPro" id="IPR036510">
    <property type="entry name" value="Ribosomal_bS20_sf"/>
</dbReference>
<dbReference type="GO" id="GO:0005840">
    <property type="term" value="C:ribosome"/>
    <property type="evidence" value="ECO:0007669"/>
    <property type="project" value="UniProtKB-KW"/>
</dbReference>
<keyword evidence="3 7" id="KW-0694">RNA-binding</keyword>
<evidence type="ECO:0000256" key="7">
    <source>
        <dbReference type="HAMAP-Rule" id="MF_00500"/>
    </source>
</evidence>
<keyword evidence="4 7" id="KW-0689">Ribosomal protein</keyword>
<evidence type="ECO:0000256" key="1">
    <source>
        <dbReference type="ARBA" id="ARBA00003134"/>
    </source>
</evidence>
<evidence type="ECO:0000256" key="3">
    <source>
        <dbReference type="ARBA" id="ARBA00022884"/>
    </source>
</evidence>
<dbReference type="Pfam" id="PF01649">
    <property type="entry name" value="Ribosomal_S20p"/>
    <property type="match status" value="1"/>
</dbReference>
<dbReference type="RefSeq" id="WP_092459998.1">
    <property type="nucleotide sequence ID" value="NZ_FPCJ01000001.1"/>
</dbReference>
<comment type="similarity">
    <text evidence="7">Belongs to the bacterial ribosomal protein bS20 family.</text>
</comment>
<dbReference type="EMBL" id="FPCJ01000001">
    <property type="protein sequence ID" value="SFV33812.1"/>
    <property type="molecule type" value="Genomic_DNA"/>
</dbReference>
<evidence type="ECO:0000313" key="8">
    <source>
        <dbReference type="EMBL" id="SFV33812.1"/>
    </source>
</evidence>
<gene>
    <name evidence="7" type="primary">rpsT</name>
    <name evidence="8" type="ORF">SAMN05660895_1819</name>
</gene>
<evidence type="ECO:0000256" key="5">
    <source>
        <dbReference type="ARBA" id="ARBA00023274"/>
    </source>
</evidence>
<dbReference type="Proteomes" id="UP000199537">
    <property type="component" value="Unassembled WGS sequence"/>
</dbReference>
<dbReference type="STRING" id="1393122.SAMN05660895_1819"/>
<dbReference type="HAMAP" id="MF_00500">
    <property type="entry name" value="Ribosomal_bS20"/>
    <property type="match status" value="1"/>
</dbReference>
<dbReference type="AlphaFoldDB" id="A0A1I7NGL3"/>
<reference evidence="9" key="1">
    <citation type="submission" date="2016-10" db="EMBL/GenBank/DDBJ databases">
        <authorList>
            <person name="Varghese N."/>
            <person name="Submissions S."/>
        </authorList>
    </citation>
    <scope>NUCLEOTIDE SEQUENCE [LARGE SCALE GENOMIC DNA]</scope>
    <source>
        <strain evidence="9">DSM 14807</strain>
    </source>
</reference>
<keyword evidence="2 7" id="KW-0699">rRNA-binding</keyword>
<dbReference type="GO" id="GO:0006412">
    <property type="term" value="P:translation"/>
    <property type="evidence" value="ECO:0007669"/>
    <property type="project" value="UniProtKB-UniRule"/>
</dbReference>